<gene>
    <name evidence="1" type="ORF">PDE_02958</name>
</gene>
<organism evidence="1 2">
    <name type="scientific">Penicillium oxalicum (strain 114-2 / CGMCC 5302)</name>
    <name type="common">Penicillium decumbens</name>
    <dbReference type="NCBI Taxonomy" id="933388"/>
    <lineage>
        <taxon>Eukaryota</taxon>
        <taxon>Fungi</taxon>
        <taxon>Dikarya</taxon>
        <taxon>Ascomycota</taxon>
        <taxon>Pezizomycotina</taxon>
        <taxon>Eurotiomycetes</taxon>
        <taxon>Eurotiomycetidae</taxon>
        <taxon>Eurotiales</taxon>
        <taxon>Aspergillaceae</taxon>
        <taxon>Penicillium</taxon>
    </lineage>
</organism>
<proteinExistence type="predicted"/>
<dbReference type="AlphaFoldDB" id="S8APZ7"/>
<dbReference type="EMBL" id="KB644410">
    <property type="protein sequence ID" value="EPS28013.1"/>
    <property type="molecule type" value="Genomic_DNA"/>
</dbReference>
<evidence type="ECO:0000313" key="1">
    <source>
        <dbReference type="EMBL" id="EPS28013.1"/>
    </source>
</evidence>
<sequence>MARSRASILHRSSVVRSRNVNHVFKKKKGKKEKKRKVQCIRSLVHYGRYFGILARRLDFVGDDIHHKRCRGGRTYQLTLTTQNSFHGKRILPSMGSFFLSGVTRLSWMARQPPRTGVRSNRKFPVRGTLRFSQSIWTLGRGACLVGKLAIVDHQASSQMRWTKVRVPLWCWAGYIIVSDSRCCPDLRKELMRPDSIEVTTSQVRAFFVGPPCIPVIATHRWDIYPSNHG</sequence>
<dbReference type="HOGENOM" id="CLU_1210189_0_0_1"/>
<name>S8APZ7_PENO1</name>
<protein>
    <submittedName>
        <fullName evidence="1">Uncharacterized protein</fullName>
    </submittedName>
</protein>
<reference evidence="1 2" key="1">
    <citation type="journal article" date="2013" name="PLoS ONE">
        <title>Genomic and secretomic analyses reveal unique features of the lignocellulolytic enzyme system of Penicillium decumbens.</title>
        <authorList>
            <person name="Liu G."/>
            <person name="Zhang L."/>
            <person name="Wei X."/>
            <person name="Zou G."/>
            <person name="Qin Y."/>
            <person name="Ma L."/>
            <person name="Li J."/>
            <person name="Zheng H."/>
            <person name="Wang S."/>
            <person name="Wang C."/>
            <person name="Xun L."/>
            <person name="Zhao G.-P."/>
            <person name="Zhou Z."/>
            <person name="Qu Y."/>
        </authorList>
    </citation>
    <scope>NUCLEOTIDE SEQUENCE [LARGE SCALE GENOMIC DNA]</scope>
    <source>
        <strain evidence="2">114-2 / CGMCC 5302</strain>
    </source>
</reference>
<dbReference type="Proteomes" id="UP000019376">
    <property type="component" value="Unassembled WGS sequence"/>
</dbReference>
<keyword evidence="2" id="KW-1185">Reference proteome</keyword>
<accession>S8APZ7</accession>
<evidence type="ECO:0000313" key="2">
    <source>
        <dbReference type="Proteomes" id="UP000019376"/>
    </source>
</evidence>